<evidence type="ECO:0000256" key="6">
    <source>
        <dbReference type="ARBA" id="ARBA00022833"/>
    </source>
</evidence>
<evidence type="ECO:0000256" key="3">
    <source>
        <dbReference type="ARBA" id="ARBA00022694"/>
    </source>
</evidence>
<proteinExistence type="predicted"/>
<name>A0AA38G0H5_TAXCH</name>
<dbReference type="InterPro" id="IPR002125">
    <property type="entry name" value="CMP_dCMP_dom"/>
</dbReference>
<dbReference type="Pfam" id="PF00383">
    <property type="entry name" value="dCMP_cyt_deam_1"/>
    <property type="match status" value="1"/>
</dbReference>
<dbReference type="PANTHER" id="PTHR11079">
    <property type="entry name" value="CYTOSINE DEAMINASE FAMILY MEMBER"/>
    <property type="match status" value="1"/>
</dbReference>
<dbReference type="GO" id="GO:0002100">
    <property type="term" value="P:tRNA wobble adenosine to inosine editing"/>
    <property type="evidence" value="ECO:0007669"/>
    <property type="project" value="InterPro"/>
</dbReference>
<organism evidence="9 10">
    <name type="scientific">Taxus chinensis</name>
    <name type="common">Chinese yew</name>
    <name type="synonym">Taxus wallichiana var. chinensis</name>
    <dbReference type="NCBI Taxonomy" id="29808"/>
    <lineage>
        <taxon>Eukaryota</taxon>
        <taxon>Viridiplantae</taxon>
        <taxon>Streptophyta</taxon>
        <taxon>Embryophyta</taxon>
        <taxon>Tracheophyta</taxon>
        <taxon>Spermatophyta</taxon>
        <taxon>Pinopsida</taxon>
        <taxon>Pinidae</taxon>
        <taxon>Conifers II</taxon>
        <taxon>Cupressales</taxon>
        <taxon>Taxaceae</taxon>
        <taxon>Taxus</taxon>
    </lineage>
</organism>
<dbReference type="GO" id="GO:0009507">
    <property type="term" value="C:chloroplast"/>
    <property type="evidence" value="ECO:0007669"/>
    <property type="project" value="TreeGrafter"/>
</dbReference>
<protein>
    <recommendedName>
        <fullName evidence="8">CMP/dCMP-type deaminase domain-containing protein</fullName>
    </recommendedName>
</protein>
<comment type="caution">
    <text evidence="9">The sequence shown here is derived from an EMBL/GenBank/DDBJ whole genome shotgun (WGS) entry which is preliminary data.</text>
</comment>
<evidence type="ECO:0000256" key="1">
    <source>
        <dbReference type="ARBA" id="ARBA00001947"/>
    </source>
</evidence>
<feature type="domain" description="CMP/dCMP-type deaminase" evidence="8">
    <location>
        <begin position="31"/>
        <end position="143"/>
    </location>
</feature>
<comment type="subunit">
    <text evidence="2">Homodimer.</text>
</comment>
<dbReference type="CDD" id="cd01285">
    <property type="entry name" value="nucleoside_deaminase"/>
    <property type="match status" value="1"/>
</dbReference>
<reference evidence="9 10" key="1">
    <citation type="journal article" date="2021" name="Nat. Plants">
        <title>The Taxus genome provides insights into paclitaxel biosynthesis.</title>
        <authorList>
            <person name="Xiong X."/>
            <person name="Gou J."/>
            <person name="Liao Q."/>
            <person name="Li Y."/>
            <person name="Zhou Q."/>
            <person name="Bi G."/>
            <person name="Li C."/>
            <person name="Du R."/>
            <person name="Wang X."/>
            <person name="Sun T."/>
            <person name="Guo L."/>
            <person name="Liang H."/>
            <person name="Lu P."/>
            <person name="Wu Y."/>
            <person name="Zhang Z."/>
            <person name="Ro D.K."/>
            <person name="Shang Y."/>
            <person name="Huang S."/>
            <person name="Yan J."/>
        </authorList>
    </citation>
    <scope>NUCLEOTIDE SEQUENCE [LARGE SCALE GENOMIC DNA]</scope>
    <source>
        <strain evidence="9">Ta-2019</strain>
    </source>
</reference>
<evidence type="ECO:0000256" key="5">
    <source>
        <dbReference type="ARBA" id="ARBA00022801"/>
    </source>
</evidence>
<dbReference type="GO" id="GO:0052717">
    <property type="term" value="F:tRNA-specific adenosine-34 deaminase activity"/>
    <property type="evidence" value="ECO:0007669"/>
    <property type="project" value="UniProtKB-EC"/>
</dbReference>
<dbReference type="Gene3D" id="3.40.140.10">
    <property type="entry name" value="Cytidine Deaminase, domain 2"/>
    <property type="match status" value="1"/>
</dbReference>
<keyword evidence="10" id="KW-1185">Reference proteome</keyword>
<keyword evidence="3" id="KW-0819">tRNA processing</keyword>
<accession>A0AA38G0H5</accession>
<keyword evidence="4" id="KW-0479">Metal-binding</keyword>
<dbReference type="FunFam" id="3.40.140.10:FF:000005">
    <property type="entry name" value="tRNA-specific adenosine deaminase"/>
    <property type="match status" value="1"/>
</dbReference>
<dbReference type="InterPro" id="IPR016193">
    <property type="entry name" value="Cytidine_deaminase-like"/>
</dbReference>
<dbReference type="Proteomes" id="UP000824469">
    <property type="component" value="Unassembled WGS sequence"/>
</dbReference>
<gene>
    <name evidence="9" type="ORF">KI387_028325</name>
</gene>
<comment type="catalytic activity">
    <reaction evidence="7">
        <text>adenosine(34) in tRNA + H2O + H(+) = inosine(34) in tRNA + NH4(+)</text>
        <dbReference type="Rhea" id="RHEA:43168"/>
        <dbReference type="Rhea" id="RHEA-COMP:10373"/>
        <dbReference type="Rhea" id="RHEA-COMP:10374"/>
        <dbReference type="ChEBI" id="CHEBI:15377"/>
        <dbReference type="ChEBI" id="CHEBI:15378"/>
        <dbReference type="ChEBI" id="CHEBI:28938"/>
        <dbReference type="ChEBI" id="CHEBI:74411"/>
        <dbReference type="ChEBI" id="CHEBI:82852"/>
        <dbReference type="EC" id="3.5.4.33"/>
    </reaction>
</comment>
<dbReference type="AlphaFoldDB" id="A0AA38G0H5"/>
<keyword evidence="6" id="KW-0862">Zinc</keyword>
<evidence type="ECO:0000256" key="4">
    <source>
        <dbReference type="ARBA" id="ARBA00022723"/>
    </source>
</evidence>
<keyword evidence="5" id="KW-0378">Hydrolase</keyword>
<comment type="cofactor">
    <cofactor evidence="1">
        <name>Zn(2+)</name>
        <dbReference type="ChEBI" id="CHEBI:29105"/>
    </cofactor>
</comment>
<dbReference type="EMBL" id="JAHRHJ020000006">
    <property type="protein sequence ID" value="KAH9313290.1"/>
    <property type="molecule type" value="Genomic_DNA"/>
</dbReference>
<evidence type="ECO:0000313" key="10">
    <source>
        <dbReference type="Proteomes" id="UP000824469"/>
    </source>
</evidence>
<dbReference type="SUPFAM" id="SSF53927">
    <property type="entry name" value="Cytidine deaminase-like"/>
    <property type="match status" value="1"/>
</dbReference>
<dbReference type="PANTHER" id="PTHR11079:SF179">
    <property type="entry name" value="TRNA(ADENINE(34)) DEAMINASE, CHLOROPLASTIC"/>
    <property type="match status" value="1"/>
</dbReference>
<sequence>MTKKIKQNKQIPRETVSSWEEALILESEQRREDEKFMREALSEARMAADAWEVPIGAVLVQNGRIIARAHNLVEETRDATAHAEMLCIRYASNQLRTWRLAESTLYVTLEPCAMCAGAILQSRIGTVVWGAPNKLLGADGSWVRLFPNQDKEKFHGTSEEPPTSGPVHPFHPYIKIRRGINAMTTWPQMKEKFLIKYQDYCRTSSIGGDKLFRLAQKEDEPLENYLEIFLFNVHNSKQTRLPNEPLKLLFLKGLSEEDMDALDLIGAGDISKSTFEEICESCKNYSRATMKRIRSARSKGGSTTKKIGEISKLEILNIFNNMKHEIVNEMATQLDTLHANKKRENEEENLTEFYHACRRKKADCKCRGLVIEEREASPEFKMKETEDGQVFYVAQRKPWMPRQGSMS</sequence>
<evidence type="ECO:0000256" key="7">
    <source>
        <dbReference type="ARBA" id="ARBA00048045"/>
    </source>
</evidence>
<evidence type="ECO:0000313" key="9">
    <source>
        <dbReference type="EMBL" id="KAH9313290.1"/>
    </source>
</evidence>
<evidence type="ECO:0000256" key="2">
    <source>
        <dbReference type="ARBA" id="ARBA00011738"/>
    </source>
</evidence>
<dbReference type="PROSITE" id="PS51747">
    <property type="entry name" value="CYT_DCMP_DEAMINASES_2"/>
    <property type="match status" value="1"/>
</dbReference>
<evidence type="ECO:0000259" key="8">
    <source>
        <dbReference type="PROSITE" id="PS51747"/>
    </source>
</evidence>
<dbReference type="GO" id="GO:0046872">
    <property type="term" value="F:metal ion binding"/>
    <property type="evidence" value="ECO:0007669"/>
    <property type="project" value="UniProtKB-KW"/>
</dbReference>